<keyword evidence="1" id="KW-0472">Membrane</keyword>
<name>A0A833U1J9_ACIBZ</name>
<dbReference type="InterPro" id="IPR028140">
    <property type="entry name" value="TraM"/>
</dbReference>
<dbReference type="GO" id="GO:0009372">
    <property type="term" value="P:quorum sensing"/>
    <property type="evidence" value="ECO:0007669"/>
    <property type="project" value="InterPro"/>
</dbReference>
<dbReference type="EMBL" id="WNDP01000003">
    <property type="protein sequence ID" value="KAF1028136.1"/>
    <property type="molecule type" value="Genomic_DNA"/>
</dbReference>
<evidence type="ECO:0008006" key="4">
    <source>
        <dbReference type="Google" id="ProtNLM"/>
    </source>
</evidence>
<feature type="transmembrane region" description="Helical" evidence="1">
    <location>
        <begin position="123"/>
        <end position="144"/>
    </location>
</feature>
<evidence type="ECO:0000313" key="2">
    <source>
        <dbReference type="EMBL" id="KAF1028136.1"/>
    </source>
</evidence>
<comment type="caution">
    <text evidence="2">The sequence shown here is derived from an EMBL/GenBank/DDBJ whole genome shotgun (WGS) entry which is preliminary data.</text>
</comment>
<evidence type="ECO:0000313" key="3">
    <source>
        <dbReference type="Proteomes" id="UP000490535"/>
    </source>
</evidence>
<dbReference type="Pfam" id="PF11657">
    <property type="entry name" value="Activator-TraM"/>
    <property type="match status" value="1"/>
</dbReference>
<organism evidence="2 3">
    <name type="scientific">Acinetobacter bereziniae</name>
    <name type="common">Acinetobacter genomosp. 10</name>
    <dbReference type="NCBI Taxonomy" id="106648"/>
    <lineage>
        <taxon>Bacteria</taxon>
        <taxon>Pseudomonadati</taxon>
        <taxon>Pseudomonadota</taxon>
        <taxon>Gammaproteobacteria</taxon>
        <taxon>Moraxellales</taxon>
        <taxon>Moraxellaceae</taxon>
        <taxon>Acinetobacter</taxon>
    </lineage>
</organism>
<dbReference type="AlphaFoldDB" id="A0A833U1J9"/>
<sequence length="145" mass="16605">MSMDKDLLIQEVAKQHHVLLSPDDPIFITVTLNELILKDYLAQVEMKLSESEQTIYEMQAKTIQDSKTVAEQIVTNGAKYLHENFEKAANELINKVSEVKIIANEKSDNHTEQFNELKTTNKYLLYLLLASVIINIIICIQLTLK</sequence>
<protein>
    <recommendedName>
        <fullName evidence="4">Conjugal transfer protein TraM</fullName>
    </recommendedName>
</protein>
<dbReference type="Proteomes" id="UP000490535">
    <property type="component" value="Unassembled WGS sequence"/>
</dbReference>
<reference evidence="3" key="1">
    <citation type="journal article" date="2020" name="MBio">
        <title>Horizontal gene transfer to a defensive symbiont with a reduced genome amongst a multipartite beetle microbiome.</title>
        <authorList>
            <person name="Waterworth S.C."/>
            <person name="Florez L.V."/>
            <person name="Rees E.R."/>
            <person name="Hertweck C."/>
            <person name="Kaltenpoth M."/>
            <person name="Kwan J.C."/>
        </authorList>
    </citation>
    <scope>NUCLEOTIDE SEQUENCE [LARGE SCALE GENOMIC DNA]</scope>
</reference>
<keyword evidence="1" id="KW-0812">Transmembrane</keyword>
<gene>
    <name evidence="2" type="ORF">GAK29_00232</name>
</gene>
<keyword evidence="1" id="KW-1133">Transmembrane helix</keyword>
<accession>A0A833U1J9</accession>
<proteinExistence type="predicted"/>
<evidence type="ECO:0000256" key="1">
    <source>
        <dbReference type="SAM" id="Phobius"/>
    </source>
</evidence>